<gene>
    <name evidence="5" type="ORF">RJT34_19267</name>
</gene>
<dbReference type="InterPro" id="IPR044636">
    <property type="entry name" value="RADIALIS-like"/>
</dbReference>
<evidence type="ECO:0008006" key="7">
    <source>
        <dbReference type="Google" id="ProtNLM"/>
    </source>
</evidence>
<evidence type="ECO:0000256" key="3">
    <source>
        <dbReference type="ARBA" id="ARBA00023163"/>
    </source>
</evidence>
<organism evidence="5 6">
    <name type="scientific">Clitoria ternatea</name>
    <name type="common">Butterfly pea</name>
    <dbReference type="NCBI Taxonomy" id="43366"/>
    <lineage>
        <taxon>Eukaryota</taxon>
        <taxon>Viridiplantae</taxon>
        <taxon>Streptophyta</taxon>
        <taxon>Embryophyta</taxon>
        <taxon>Tracheophyta</taxon>
        <taxon>Spermatophyta</taxon>
        <taxon>Magnoliopsida</taxon>
        <taxon>eudicotyledons</taxon>
        <taxon>Gunneridae</taxon>
        <taxon>Pentapetalae</taxon>
        <taxon>rosids</taxon>
        <taxon>fabids</taxon>
        <taxon>Fabales</taxon>
        <taxon>Fabaceae</taxon>
        <taxon>Papilionoideae</taxon>
        <taxon>50 kb inversion clade</taxon>
        <taxon>NPAAA clade</taxon>
        <taxon>indigoferoid/millettioid clade</taxon>
        <taxon>Phaseoleae</taxon>
        <taxon>Clitoria</taxon>
    </lineage>
</organism>
<evidence type="ECO:0000256" key="4">
    <source>
        <dbReference type="ARBA" id="ARBA00023242"/>
    </source>
</evidence>
<dbReference type="GO" id="GO:0005634">
    <property type="term" value="C:nucleus"/>
    <property type="evidence" value="ECO:0007669"/>
    <property type="project" value="UniProtKB-SubCell"/>
</dbReference>
<dbReference type="FunFam" id="1.10.10.60:FF:000154">
    <property type="entry name" value="Transcription factor SRM1"/>
    <property type="match status" value="1"/>
</dbReference>
<evidence type="ECO:0000256" key="1">
    <source>
        <dbReference type="ARBA" id="ARBA00004123"/>
    </source>
</evidence>
<protein>
    <recommendedName>
        <fullName evidence="7">Myb-like domain-containing protein</fullName>
    </recommendedName>
</protein>
<dbReference type="PANTHER" id="PTHR43952">
    <property type="entry name" value="MYB FAMILY TRANSCRIPTION FACTOR-RELATED"/>
    <property type="match status" value="1"/>
</dbReference>
<comment type="caution">
    <text evidence="5">The sequence shown here is derived from an EMBL/GenBank/DDBJ whole genome shotgun (WGS) entry which is preliminary data.</text>
</comment>
<evidence type="ECO:0000256" key="2">
    <source>
        <dbReference type="ARBA" id="ARBA00023015"/>
    </source>
</evidence>
<accession>A0AAN9IR09</accession>
<reference evidence="5 6" key="1">
    <citation type="submission" date="2024-01" db="EMBL/GenBank/DDBJ databases">
        <title>The genomes of 5 underutilized Papilionoideae crops provide insights into root nodulation and disease resistance.</title>
        <authorList>
            <person name="Yuan L."/>
        </authorList>
    </citation>
    <scope>NUCLEOTIDE SEQUENCE [LARGE SCALE GENOMIC DNA]</scope>
    <source>
        <strain evidence="5">LY-2023</strain>
        <tissue evidence="5">Leaf</tissue>
    </source>
</reference>
<name>A0AAN9IR09_CLITE</name>
<keyword evidence="6" id="KW-1185">Reference proteome</keyword>
<evidence type="ECO:0000313" key="5">
    <source>
        <dbReference type="EMBL" id="KAK7284521.1"/>
    </source>
</evidence>
<comment type="subcellular location">
    <subcellularLocation>
        <location evidence="1">Nucleus</location>
    </subcellularLocation>
</comment>
<evidence type="ECO:0000313" key="6">
    <source>
        <dbReference type="Proteomes" id="UP001359559"/>
    </source>
</evidence>
<sequence>MILIPFLARKSSMNHSSRGSEAGDMNDFAKSLCRWSWEENKLFELALAVVDEQHPERWEVVAAIVGGEKSAGDVQDHYVILLEDLHVIESGRLDHRLEEVKPGVLFEYEESICLCDNDTNMDPSHKEDSDPAVPGFGDVEDNVRASFGGHEVEVIRDEDQIDREDGYIVMLKEPKLSVARPVVWRRVVTSLPEGGKERRSDHERN</sequence>
<dbReference type="AlphaFoldDB" id="A0AAN9IR09"/>
<keyword evidence="2" id="KW-0805">Transcription regulation</keyword>
<proteinExistence type="predicted"/>
<dbReference type="Gene3D" id="1.10.10.60">
    <property type="entry name" value="Homeodomain-like"/>
    <property type="match status" value="1"/>
</dbReference>
<dbReference type="PANTHER" id="PTHR43952:SF45">
    <property type="entry name" value="PROTEIN RADIALIS-LIKE 4"/>
    <property type="match status" value="1"/>
</dbReference>
<dbReference type="SUPFAM" id="SSF46689">
    <property type="entry name" value="Homeodomain-like"/>
    <property type="match status" value="1"/>
</dbReference>
<dbReference type="InterPro" id="IPR009057">
    <property type="entry name" value="Homeodomain-like_sf"/>
</dbReference>
<dbReference type="EMBL" id="JAYKXN010000005">
    <property type="protein sequence ID" value="KAK7284521.1"/>
    <property type="molecule type" value="Genomic_DNA"/>
</dbReference>
<dbReference type="Proteomes" id="UP001359559">
    <property type="component" value="Unassembled WGS sequence"/>
</dbReference>
<keyword evidence="4" id="KW-0539">Nucleus</keyword>
<keyword evidence="3" id="KW-0804">Transcription</keyword>
<dbReference type="GO" id="GO:0003700">
    <property type="term" value="F:DNA-binding transcription factor activity"/>
    <property type="evidence" value="ECO:0007669"/>
    <property type="project" value="InterPro"/>
</dbReference>